<evidence type="ECO:0000256" key="9">
    <source>
        <dbReference type="ARBA" id="ARBA00022960"/>
    </source>
</evidence>
<feature type="domain" description="Penicillin-binding protein dimerisation" evidence="17">
    <location>
        <begin position="128"/>
        <end position="297"/>
    </location>
</feature>
<dbReference type="SUPFAM" id="SSF56519">
    <property type="entry name" value="Penicillin binding protein dimerisation domain"/>
    <property type="match status" value="1"/>
</dbReference>
<keyword evidence="8 18" id="KW-0378">Hydrolase</keyword>
<evidence type="ECO:0000256" key="4">
    <source>
        <dbReference type="ARBA" id="ARBA00022475"/>
    </source>
</evidence>
<proteinExistence type="inferred from homology"/>
<evidence type="ECO:0000313" key="19">
    <source>
        <dbReference type="Proteomes" id="UP000622448"/>
    </source>
</evidence>
<evidence type="ECO:0000259" key="16">
    <source>
        <dbReference type="Pfam" id="PF00905"/>
    </source>
</evidence>
<keyword evidence="11 15" id="KW-1133">Transmembrane helix</keyword>
<dbReference type="Gene3D" id="3.90.1310.10">
    <property type="entry name" value="Penicillin-binding protein 2a (Domain 2)"/>
    <property type="match status" value="1"/>
</dbReference>
<organism evidence="18 19">
    <name type="scientific">Eggerthella hominis</name>
    <dbReference type="NCBI Taxonomy" id="2763043"/>
    <lineage>
        <taxon>Bacteria</taxon>
        <taxon>Bacillati</taxon>
        <taxon>Actinomycetota</taxon>
        <taxon>Coriobacteriia</taxon>
        <taxon>Eggerthellales</taxon>
        <taxon>Eggerthellaceae</taxon>
        <taxon>Eggerthella</taxon>
    </lineage>
</organism>
<keyword evidence="12 15" id="KW-0472">Membrane</keyword>
<feature type="transmembrane region" description="Helical" evidence="15">
    <location>
        <begin position="85"/>
        <end position="104"/>
    </location>
</feature>
<keyword evidence="18" id="KW-0121">Carboxypeptidase</keyword>
<feature type="transmembrane region" description="Helical" evidence="15">
    <location>
        <begin position="6"/>
        <end position="25"/>
    </location>
</feature>
<dbReference type="InterPro" id="IPR050515">
    <property type="entry name" value="Beta-lactam/transpept"/>
</dbReference>
<dbReference type="EC" id="3.4.16.4" evidence="18"/>
<dbReference type="Pfam" id="PF00905">
    <property type="entry name" value="Transpeptidase"/>
    <property type="match status" value="1"/>
</dbReference>
<dbReference type="InterPro" id="IPR036138">
    <property type="entry name" value="PBP_dimer_sf"/>
</dbReference>
<accession>A0ABR7BVB9</accession>
<dbReference type="SUPFAM" id="SSF56601">
    <property type="entry name" value="beta-lactamase/transpeptidase-like"/>
    <property type="match status" value="1"/>
</dbReference>
<protein>
    <submittedName>
        <fullName evidence="18">Penicillin-binding protein 2</fullName>
        <ecNumber evidence="18">3.4.16.4</ecNumber>
    </submittedName>
</protein>
<evidence type="ECO:0000256" key="14">
    <source>
        <dbReference type="SAM" id="MobiDB-lite"/>
    </source>
</evidence>
<sequence>MIAAIIAAVVTLVVAIIVIAVVFALRNNTKSSNVSVKKDVRSISSVGVKSSLGNAGGHVGGSTQVRTGSAQRPTSNPADNLKSRFVAMGVLAAGIFGTLTAKLWTMQVLSSDAYRSKADDNQYATVSTPAPRGYICDANGLPLVKNRVSLTVLADAEAASDRDVVQRLSAVLGVPYNVVRQRIQDATGGAQSQRVVASDVRLRDIAFITEHSDAFPGIKTEERYVRDYPYGALAAHVLGYTGSVTEDGLKSVGEGRDVQLGDDMGASGIELQYDSLLAGEHGKRKVVADADGNVVRVVSETQPTKGSDVYLALKGPVQYVADRELAALIAPEDGTIGTGSGVAGSVVVMDLRDGGIVAMANYPLFDPAEFTGGISEDVYSVYNSNDAQWPLLNRAISGRYPAASTYKTFTGLAALANGFADMKRTWDCGGSWDGWDTGSPQMCWNHSGHGTLDLRGGIVQSCDVVFYWIAYDFYQASSLSGNPSPTVSDTALQDYLAKFHFDQYTGIDLGGETVGVIPTPEWKTEQFRNTPEDGVWQGGDMTNMIIGQGYVLVTPLQVAVAYGAIATGKLLKPHLLKEVRNASGDVAATRKVETAGELDVPEANLAFMRDALNGVATDNADVSKLLNEQGIDPATVACKTGTAEYTDMADTAWFACYAPVDDPRYVVACVVEHGGGGSSVAAPLGAKVLAAALASDAAAEEDPAAGMGVIAGSTGKVLEGAGAATSGGRTD</sequence>
<keyword evidence="6" id="KW-0645">Protease</keyword>
<keyword evidence="7 15" id="KW-0812">Transmembrane</keyword>
<dbReference type="InterPro" id="IPR012338">
    <property type="entry name" value="Beta-lactam/transpept-like"/>
</dbReference>
<dbReference type="PANTHER" id="PTHR30627:SF2">
    <property type="entry name" value="PEPTIDOGLYCAN D,D-TRANSPEPTIDASE MRDA"/>
    <property type="match status" value="1"/>
</dbReference>
<evidence type="ECO:0000256" key="10">
    <source>
        <dbReference type="ARBA" id="ARBA00022984"/>
    </source>
</evidence>
<gene>
    <name evidence="18" type="primary">mrdA</name>
    <name evidence="18" type="ORF">H8S61_14130</name>
</gene>
<evidence type="ECO:0000256" key="3">
    <source>
        <dbReference type="ARBA" id="ARBA00007171"/>
    </source>
</evidence>
<keyword evidence="4" id="KW-1003">Cell membrane</keyword>
<dbReference type="GO" id="GO:0009002">
    <property type="term" value="F:serine-type D-Ala-D-Ala carboxypeptidase activity"/>
    <property type="evidence" value="ECO:0007669"/>
    <property type="project" value="UniProtKB-EC"/>
</dbReference>
<evidence type="ECO:0000256" key="13">
    <source>
        <dbReference type="ARBA" id="ARBA00023316"/>
    </source>
</evidence>
<dbReference type="InterPro" id="IPR001460">
    <property type="entry name" value="PCN-bd_Tpept"/>
</dbReference>
<evidence type="ECO:0000256" key="6">
    <source>
        <dbReference type="ARBA" id="ARBA00022670"/>
    </source>
</evidence>
<evidence type="ECO:0000256" key="15">
    <source>
        <dbReference type="SAM" id="Phobius"/>
    </source>
</evidence>
<dbReference type="InterPro" id="IPR017790">
    <property type="entry name" value="Penicillin-binding_protein_2"/>
</dbReference>
<keyword evidence="19" id="KW-1185">Reference proteome</keyword>
<feature type="compositionally biased region" description="Polar residues" evidence="14">
    <location>
        <begin position="61"/>
        <end position="78"/>
    </location>
</feature>
<evidence type="ECO:0000256" key="7">
    <source>
        <dbReference type="ARBA" id="ARBA00022692"/>
    </source>
</evidence>
<comment type="caution">
    <text evidence="18">The sequence shown here is derived from an EMBL/GenBank/DDBJ whole genome shotgun (WGS) entry which is preliminary data.</text>
</comment>
<evidence type="ECO:0000256" key="11">
    <source>
        <dbReference type="ARBA" id="ARBA00022989"/>
    </source>
</evidence>
<keyword evidence="10" id="KW-0573">Peptidoglycan synthesis</keyword>
<reference evidence="18 19" key="1">
    <citation type="submission" date="2020-08" db="EMBL/GenBank/DDBJ databases">
        <title>Genome public.</title>
        <authorList>
            <person name="Liu C."/>
            <person name="Sun Q."/>
        </authorList>
    </citation>
    <scope>NUCLEOTIDE SEQUENCE [LARGE SCALE GENOMIC DNA]</scope>
    <source>
        <strain evidence="18 19">NSJ-70</strain>
    </source>
</reference>
<evidence type="ECO:0000256" key="8">
    <source>
        <dbReference type="ARBA" id="ARBA00022801"/>
    </source>
</evidence>
<keyword evidence="5" id="KW-0997">Cell inner membrane</keyword>
<dbReference type="NCBIfam" id="TIGR03423">
    <property type="entry name" value="pbp2_mrdA"/>
    <property type="match status" value="1"/>
</dbReference>
<dbReference type="RefSeq" id="WP_186939422.1">
    <property type="nucleotide sequence ID" value="NZ_JACOOA010000007.1"/>
</dbReference>
<evidence type="ECO:0000313" key="18">
    <source>
        <dbReference type="EMBL" id="MBC5585325.1"/>
    </source>
</evidence>
<dbReference type="PANTHER" id="PTHR30627">
    <property type="entry name" value="PEPTIDOGLYCAN D,D-TRANSPEPTIDASE"/>
    <property type="match status" value="1"/>
</dbReference>
<keyword evidence="13" id="KW-0961">Cell wall biogenesis/degradation</keyword>
<evidence type="ECO:0000256" key="1">
    <source>
        <dbReference type="ARBA" id="ARBA00004167"/>
    </source>
</evidence>
<evidence type="ECO:0000256" key="5">
    <source>
        <dbReference type="ARBA" id="ARBA00022519"/>
    </source>
</evidence>
<feature type="domain" description="Penicillin-binding protein transpeptidase" evidence="16">
    <location>
        <begin position="344"/>
        <end position="689"/>
    </location>
</feature>
<dbReference type="Gene3D" id="3.40.710.10">
    <property type="entry name" value="DD-peptidase/beta-lactamase superfamily"/>
    <property type="match status" value="1"/>
</dbReference>
<keyword evidence="9" id="KW-0133">Cell shape</keyword>
<comment type="subcellular location">
    <subcellularLocation>
        <location evidence="2">Cell membrane</location>
    </subcellularLocation>
    <subcellularLocation>
        <location evidence="1">Membrane</location>
        <topology evidence="1">Single-pass membrane protein</topology>
    </subcellularLocation>
</comment>
<feature type="region of interest" description="Disordered" evidence="14">
    <location>
        <begin position="54"/>
        <end position="78"/>
    </location>
</feature>
<dbReference type="Pfam" id="PF03717">
    <property type="entry name" value="PBP_dimer"/>
    <property type="match status" value="1"/>
</dbReference>
<evidence type="ECO:0000256" key="12">
    <source>
        <dbReference type="ARBA" id="ARBA00023136"/>
    </source>
</evidence>
<dbReference type="Proteomes" id="UP000622448">
    <property type="component" value="Unassembled WGS sequence"/>
</dbReference>
<evidence type="ECO:0000256" key="2">
    <source>
        <dbReference type="ARBA" id="ARBA00004236"/>
    </source>
</evidence>
<dbReference type="EMBL" id="JACOOA010000007">
    <property type="protein sequence ID" value="MBC5585325.1"/>
    <property type="molecule type" value="Genomic_DNA"/>
</dbReference>
<dbReference type="InterPro" id="IPR005311">
    <property type="entry name" value="PBP_dimer"/>
</dbReference>
<evidence type="ECO:0000259" key="17">
    <source>
        <dbReference type="Pfam" id="PF03717"/>
    </source>
</evidence>
<name>A0ABR7BVB9_9ACTN</name>
<comment type="similarity">
    <text evidence="3">Belongs to the transpeptidase family.</text>
</comment>